<protein>
    <submittedName>
        <fullName evidence="2">Uncharacterized protein</fullName>
    </submittedName>
</protein>
<sequence length="449" mass="48329">MGESTRHKWVKSRYLIQDYVNGNGTASQDPDSRWLITNVGYVGTGSLPFSFEFDYTRWLGTTMPTGDCALFTTLQEAETQAANLDSLDYPESPQAETFLNESIILLQNSHPTGGSTTFYASCSYSFPGLEYGANEAYSLISFTEHVDLATYVDYDGDNFFLDPNGKYIIIMMSNGANGNSQITFNVQTNSNVQSIIANGKCKLYIGQSAAIAAGDVLTPTTTSQAQVTTSPADVTSQSQSTTQTTADVSDPTTLTVAEASDSIAPVTESTTTAVPSTPVITDGQAPVVTDSTSPTVAEASDSIAPVTESTTTAVPSTPVITDGQSQDYVAWLPVEPIENQGQTTVSTLGNEMSQTSSSYSTTTAVADVANTRVKTHEGSAEKHQFATGTLLWDEKYSNILRCMRRCLRDLDCEGFVWKSEELECQGYKDIETSGLKTSVPSFVYTIETL</sequence>
<reference evidence="2" key="2">
    <citation type="submission" date="2020-11" db="EMBL/GenBank/DDBJ databases">
        <authorList>
            <person name="McCartney M.A."/>
            <person name="Auch B."/>
            <person name="Kono T."/>
            <person name="Mallez S."/>
            <person name="Becker A."/>
            <person name="Gohl D.M."/>
            <person name="Silverstein K.A.T."/>
            <person name="Koren S."/>
            <person name="Bechman K.B."/>
            <person name="Herman A."/>
            <person name="Abrahante J.E."/>
            <person name="Garbe J."/>
        </authorList>
    </citation>
    <scope>NUCLEOTIDE SEQUENCE</scope>
    <source>
        <strain evidence="2">Duluth1</strain>
        <tissue evidence="2">Whole animal</tissue>
    </source>
</reference>
<reference evidence="2" key="1">
    <citation type="journal article" date="2019" name="bioRxiv">
        <title>The Genome of the Zebra Mussel, Dreissena polymorpha: A Resource for Invasive Species Research.</title>
        <authorList>
            <person name="McCartney M.A."/>
            <person name="Auch B."/>
            <person name="Kono T."/>
            <person name="Mallez S."/>
            <person name="Zhang Y."/>
            <person name="Obille A."/>
            <person name="Becker A."/>
            <person name="Abrahante J.E."/>
            <person name="Garbe J."/>
            <person name="Badalamenti J.P."/>
            <person name="Herman A."/>
            <person name="Mangelson H."/>
            <person name="Liachko I."/>
            <person name="Sullivan S."/>
            <person name="Sone E.D."/>
            <person name="Koren S."/>
            <person name="Silverstein K.A.T."/>
            <person name="Beckman K.B."/>
            <person name="Gohl D.M."/>
        </authorList>
    </citation>
    <scope>NUCLEOTIDE SEQUENCE</scope>
    <source>
        <strain evidence="2">Duluth1</strain>
        <tissue evidence="2">Whole animal</tissue>
    </source>
</reference>
<name>A0A9D4R436_DREPO</name>
<evidence type="ECO:0000256" key="1">
    <source>
        <dbReference type="SAM" id="MobiDB-lite"/>
    </source>
</evidence>
<keyword evidence="3" id="KW-1185">Reference proteome</keyword>
<feature type="compositionally biased region" description="Polar residues" evidence="1">
    <location>
        <begin position="246"/>
        <end position="255"/>
    </location>
</feature>
<comment type="caution">
    <text evidence="2">The sequence shown here is derived from an EMBL/GenBank/DDBJ whole genome shotgun (WGS) entry which is preliminary data.</text>
</comment>
<dbReference type="AlphaFoldDB" id="A0A9D4R436"/>
<accession>A0A9D4R436</accession>
<feature type="compositionally biased region" description="Polar residues" evidence="1">
    <location>
        <begin position="307"/>
        <end position="316"/>
    </location>
</feature>
<organism evidence="2 3">
    <name type="scientific">Dreissena polymorpha</name>
    <name type="common">Zebra mussel</name>
    <name type="synonym">Mytilus polymorpha</name>
    <dbReference type="NCBI Taxonomy" id="45954"/>
    <lineage>
        <taxon>Eukaryota</taxon>
        <taxon>Metazoa</taxon>
        <taxon>Spiralia</taxon>
        <taxon>Lophotrochozoa</taxon>
        <taxon>Mollusca</taxon>
        <taxon>Bivalvia</taxon>
        <taxon>Autobranchia</taxon>
        <taxon>Heteroconchia</taxon>
        <taxon>Euheterodonta</taxon>
        <taxon>Imparidentia</taxon>
        <taxon>Neoheterodontei</taxon>
        <taxon>Myida</taxon>
        <taxon>Dreissenoidea</taxon>
        <taxon>Dreissenidae</taxon>
        <taxon>Dreissena</taxon>
    </lineage>
</organism>
<feature type="region of interest" description="Disordered" evidence="1">
    <location>
        <begin position="297"/>
        <end position="316"/>
    </location>
</feature>
<feature type="compositionally biased region" description="Polar residues" evidence="1">
    <location>
        <begin position="267"/>
        <end position="279"/>
    </location>
</feature>
<evidence type="ECO:0000313" key="2">
    <source>
        <dbReference type="EMBL" id="KAH3852540.1"/>
    </source>
</evidence>
<evidence type="ECO:0000313" key="3">
    <source>
        <dbReference type="Proteomes" id="UP000828390"/>
    </source>
</evidence>
<dbReference type="EMBL" id="JAIWYP010000003">
    <property type="protein sequence ID" value="KAH3852540.1"/>
    <property type="molecule type" value="Genomic_DNA"/>
</dbReference>
<proteinExistence type="predicted"/>
<feature type="region of interest" description="Disordered" evidence="1">
    <location>
        <begin position="224"/>
        <end position="292"/>
    </location>
</feature>
<gene>
    <name evidence="2" type="ORF">DPMN_095051</name>
</gene>
<dbReference type="Proteomes" id="UP000828390">
    <property type="component" value="Unassembled WGS sequence"/>
</dbReference>
<feature type="compositionally biased region" description="Low complexity" evidence="1">
    <location>
        <begin position="224"/>
        <end position="245"/>
    </location>
</feature>